<dbReference type="InterPro" id="IPR018062">
    <property type="entry name" value="HTH_AraC-typ_CS"/>
</dbReference>
<dbReference type="PANTHER" id="PTHR46796:SF14">
    <property type="entry name" value="TRANSCRIPTIONAL REGULATORY PROTEIN"/>
    <property type="match status" value="1"/>
</dbReference>
<keyword evidence="3" id="KW-0804">Transcription</keyword>
<keyword evidence="2" id="KW-0238">DNA-binding</keyword>
<evidence type="ECO:0000256" key="2">
    <source>
        <dbReference type="ARBA" id="ARBA00023125"/>
    </source>
</evidence>
<evidence type="ECO:0000256" key="3">
    <source>
        <dbReference type="ARBA" id="ARBA00023163"/>
    </source>
</evidence>
<dbReference type="PRINTS" id="PR00032">
    <property type="entry name" value="HTHARAC"/>
</dbReference>
<gene>
    <name evidence="5" type="ORF">HEQ75_10485</name>
</gene>
<dbReference type="SMART" id="SM00342">
    <property type="entry name" value="HTH_ARAC"/>
    <property type="match status" value="1"/>
</dbReference>
<comment type="caution">
    <text evidence="5">The sequence shown here is derived from an EMBL/GenBank/DDBJ whole genome shotgun (WGS) entry which is preliminary data.</text>
</comment>
<evidence type="ECO:0000313" key="5">
    <source>
        <dbReference type="EMBL" id="NKC31287.1"/>
    </source>
</evidence>
<dbReference type="Pfam" id="PF12833">
    <property type="entry name" value="HTH_18"/>
    <property type="match status" value="1"/>
</dbReference>
<dbReference type="Proteomes" id="UP000787635">
    <property type="component" value="Unassembled WGS sequence"/>
</dbReference>
<keyword evidence="1" id="KW-0805">Transcription regulation</keyword>
<feature type="domain" description="HTH araC/xylS-type" evidence="4">
    <location>
        <begin position="198"/>
        <end position="296"/>
    </location>
</feature>
<dbReference type="PROSITE" id="PS00041">
    <property type="entry name" value="HTH_ARAC_FAMILY_1"/>
    <property type="match status" value="1"/>
</dbReference>
<evidence type="ECO:0000259" key="4">
    <source>
        <dbReference type="PROSITE" id="PS01124"/>
    </source>
</evidence>
<dbReference type="InterPro" id="IPR020449">
    <property type="entry name" value="Tscrpt_reg_AraC-type_HTH"/>
</dbReference>
<dbReference type="EMBL" id="JAAVNE010000014">
    <property type="protein sequence ID" value="NKC31287.1"/>
    <property type="molecule type" value="Genomic_DNA"/>
</dbReference>
<accession>A0ABX1E691</accession>
<evidence type="ECO:0000256" key="1">
    <source>
        <dbReference type="ARBA" id="ARBA00023015"/>
    </source>
</evidence>
<sequence>MSGPDTSLLWVQQARRQPAVFRTRYHSATLTLGRLRHEGEEELVLQSARQDAQLAIFHVGPPPLHHLSNGPGRLAEIFHAPDAFNLTDLNAAPSCRIVGPFESLHLHIPRAALDDLADEADLPRVEALRTPEGWHTRDPIVDGMRPALLAALQRPAEVSQLLVDHLLLGLCAHLVQRYGGLAQPVRLRAGGLAPWQLRLARDFMAENIGRDLSLAEIARQCRLSVAHFSRAFKASTGTTPHGYLQACRVARARQLLARPDLTLAEIALACGFADQSHFTRVFAREAGETPGQWRRLQRQAA</sequence>
<dbReference type="InterPro" id="IPR050204">
    <property type="entry name" value="AraC_XylS_family_regulators"/>
</dbReference>
<dbReference type="PANTHER" id="PTHR46796">
    <property type="entry name" value="HTH-TYPE TRANSCRIPTIONAL ACTIVATOR RHAS-RELATED"/>
    <property type="match status" value="1"/>
</dbReference>
<dbReference type="SUPFAM" id="SSF46689">
    <property type="entry name" value="Homeodomain-like"/>
    <property type="match status" value="2"/>
</dbReference>
<organism evidence="5 6">
    <name type="scientific">Falsiroseomonas selenitidurans</name>
    <dbReference type="NCBI Taxonomy" id="2716335"/>
    <lineage>
        <taxon>Bacteria</taxon>
        <taxon>Pseudomonadati</taxon>
        <taxon>Pseudomonadota</taxon>
        <taxon>Alphaproteobacteria</taxon>
        <taxon>Acetobacterales</taxon>
        <taxon>Roseomonadaceae</taxon>
        <taxon>Falsiroseomonas</taxon>
    </lineage>
</organism>
<reference evidence="5 6" key="1">
    <citation type="submission" date="2020-03" db="EMBL/GenBank/DDBJ databases">
        <title>Roseomonas selenitidurans sp. nov. isolated from urban soil.</title>
        <authorList>
            <person name="Liu H."/>
        </authorList>
    </citation>
    <scope>NUCLEOTIDE SEQUENCE [LARGE SCALE GENOMIC DNA]</scope>
    <source>
        <strain evidence="5 6">BU-1</strain>
    </source>
</reference>
<proteinExistence type="predicted"/>
<dbReference type="RefSeq" id="WP_168030089.1">
    <property type="nucleotide sequence ID" value="NZ_JAAVNE010000014.1"/>
</dbReference>
<evidence type="ECO:0000313" key="6">
    <source>
        <dbReference type="Proteomes" id="UP000787635"/>
    </source>
</evidence>
<dbReference type="InterPro" id="IPR009057">
    <property type="entry name" value="Homeodomain-like_sf"/>
</dbReference>
<dbReference type="Gene3D" id="1.10.10.60">
    <property type="entry name" value="Homeodomain-like"/>
    <property type="match status" value="2"/>
</dbReference>
<dbReference type="PROSITE" id="PS01124">
    <property type="entry name" value="HTH_ARAC_FAMILY_2"/>
    <property type="match status" value="1"/>
</dbReference>
<name>A0ABX1E691_9PROT</name>
<protein>
    <submittedName>
        <fullName evidence="5">Helix-turn-helix transcriptional regulator</fullName>
    </submittedName>
</protein>
<dbReference type="InterPro" id="IPR018060">
    <property type="entry name" value="HTH_AraC"/>
</dbReference>
<keyword evidence="6" id="KW-1185">Reference proteome</keyword>